<dbReference type="GO" id="GO:1905515">
    <property type="term" value="P:non-motile cilium assembly"/>
    <property type="evidence" value="ECO:0007669"/>
    <property type="project" value="InterPro"/>
</dbReference>
<evidence type="ECO:0000313" key="3">
    <source>
        <dbReference type="EMBL" id="KAK3765410.1"/>
    </source>
</evidence>
<dbReference type="InterPro" id="IPR056419">
    <property type="entry name" value="GAE_BBS1"/>
</dbReference>
<dbReference type="Pfam" id="PF14779">
    <property type="entry name" value="BBS1"/>
    <property type="match status" value="1"/>
</dbReference>
<evidence type="ECO:0000313" key="4">
    <source>
        <dbReference type="Proteomes" id="UP001283361"/>
    </source>
</evidence>
<evidence type="ECO:0008006" key="5">
    <source>
        <dbReference type="Google" id="ProtNLM"/>
    </source>
</evidence>
<dbReference type="PANTHER" id="PTHR20870">
    <property type="entry name" value="BARDET-BIEDL SYNDROME 1 PROTEIN"/>
    <property type="match status" value="1"/>
</dbReference>
<dbReference type="GO" id="GO:0005113">
    <property type="term" value="F:patched binding"/>
    <property type="evidence" value="ECO:0007669"/>
    <property type="project" value="TreeGrafter"/>
</dbReference>
<dbReference type="SUPFAM" id="SSF50978">
    <property type="entry name" value="WD40 repeat-like"/>
    <property type="match status" value="1"/>
</dbReference>
<dbReference type="Gene3D" id="2.130.10.10">
    <property type="entry name" value="YVTN repeat-like/Quinoprotein amine dehydrogenase"/>
    <property type="match status" value="1"/>
</dbReference>
<sequence length="646" mass="73305">HLEKANYNSRSYISSGSFYVMEGKNDKWLDAYHDPVASIYTFTQCLTLSDIQADGDWKLIVADLGTGSYDMKLKVYKNTTLMSEHTIIDLPTGVVTFYMDTLEPRTPAIAVASGPYIYVYKNLRPYFKFTLPPLNIHPLEEDLWNQAKDDQVNVYSMREMLENLRQEGCSLTVRSLRLLQLEAGHVEGFVNLHKNTPLKKQTVITCLDTMKKSVADEDAISCLVLGTESKSIYILDPEAFTVLATMDLPSVPVFISVNGMFDVDYRIVVSCRNGCVYTLKRGSKDVSKHMIELNSQPVGMQRINKNIYVGCMDETLHCFTSKGKKLWTVRLPASITTIEIIDYRPRSFAAVLVALSNQEVHIYKEKFLVDIIKMDDVVTGLQFGRFGREDGTLVMTTKRGGLFVKILKRTAKFEEKALSAGPPVSQNQKLNVPKKTKLFVDQTQRERENAVIMHRTFQRDLAQLRLKVMREYVKALDNSMNPISSDPMEPLKLSAHVQGIGPTFKFTVKLQNTSLSQASTNLVITFDYDSKLYDFRKKMIQVPMLVPGLTYNFETFVDCLNDKGVTENVKVYVLKQGKSVPLITGVVSMPEDEALLVIEQRMDSLGTWMDIERATSVISATKDRGDWKDRQRHEAKNPIIVVDQYN</sequence>
<feature type="domain" description="Bardet-Biedl syndrome 1 N-terminal" evidence="1">
    <location>
        <begin position="28"/>
        <end position="280"/>
    </location>
</feature>
<protein>
    <recommendedName>
        <fullName evidence="5">Bardet-Biedl syndrome 1</fullName>
    </recommendedName>
</protein>
<dbReference type="PANTHER" id="PTHR20870:SF0">
    <property type="entry name" value="BARDET-BIEDL SYNDROME 1 PROTEIN"/>
    <property type="match status" value="1"/>
</dbReference>
<name>A0AAE0Z9V3_9GAST</name>
<proteinExistence type="predicted"/>
<dbReference type="Pfam" id="PF23304">
    <property type="entry name" value="GAE_BBS1"/>
    <property type="match status" value="1"/>
</dbReference>
<feature type="non-terminal residue" evidence="3">
    <location>
        <position position="646"/>
    </location>
</feature>
<organism evidence="3 4">
    <name type="scientific">Elysia crispata</name>
    <name type="common">lettuce slug</name>
    <dbReference type="NCBI Taxonomy" id="231223"/>
    <lineage>
        <taxon>Eukaryota</taxon>
        <taxon>Metazoa</taxon>
        <taxon>Spiralia</taxon>
        <taxon>Lophotrochozoa</taxon>
        <taxon>Mollusca</taxon>
        <taxon>Gastropoda</taxon>
        <taxon>Heterobranchia</taxon>
        <taxon>Euthyneura</taxon>
        <taxon>Panpulmonata</taxon>
        <taxon>Sacoglossa</taxon>
        <taxon>Placobranchoidea</taxon>
        <taxon>Plakobranchidae</taxon>
        <taxon>Elysia</taxon>
    </lineage>
</organism>
<dbReference type="GO" id="GO:0005813">
    <property type="term" value="C:centrosome"/>
    <property type="evidence" value="ECO:0007669"/>
    <property type="project" value="TreeGrafter"/>
</dbReference>
<dbReference type="InterPro" id="IPR036322">
    <property type="entry name" value="WD40_repeat_dom_sf"/>
</dbReference>
<dbReference type="GO" id="GO:0005119">
    <property type="term" value="F:smoothened binding"/>
    <property type="evidence" value="ECO:0007669"/>
    <property type="project" value="TreeGrafter"/>
</dbReference>
<gene>
    <name evidence="3" type="ORF">RRG08_021032</name>
</gene>
<dbReference type="GO" id="GO:0061512">
    <property type="term" value="P:protein localization to cilium"/>
    <property type="evidence" value="ECO:0007669"/>
    <property type="project" value="TreeGrafter"/>
</dbReference>
<dbReference type="GO" id="GO:0005930">
    <property type="term" value="C:axoneme"/>
    <property type="evidence" value="ECO:0007669"/>
    <property type="project" value="TreeGrafter"/>
</dbReference>
<dbReference type="AlphaFoldDB" id="A0AAE0Z9V3"/>
<dbReference type="InterPro" id="IPR015943">
    <property type="entry name" value="WD40/YVTN_repeat-like_dom_sf"/>
</dbReference>
<feature type="domain" description="Bardet-Biedl syndrome 1 protein GAE" evidence="2">
    <location>
        <begin position="491"/>
        <end position="593"/>
    </location>
</feature>
<dbReference type="GO" id="GO:0034464">
    <property type="term" value="C:BBSome"/>
    <property type="evidence" value="ECO:0007669"/>
    <property type="project" value="InterPro"/>
</dbReference>
<reference evidence="3" key="1">
    <citation type="journal article" date="2023" name="G3 (Bethesda)">
        <title>A reference genome for the long-term kleptoplast-retaining sea slug Elysia crispata morphotype clarki.</title>
        <authorList>
            <person name="Eastman K.E."/>
            <person name="Pendleton A.L."/>
            <person name="Shaikh M.A."/>
            <person name="Suttiyut T."/>
            <person name="Ogas R."/>
            <person name="Tomko P."/>
            <person name="Gavelis G."/>
            <person name="Widhalm J.R."/>
            <person name="Wisecaver J.H."/>
        </authorList>
    </citation>
    <scope>NUCLEOTIDE SEQUENCE</scope>
    <source>
        <strain evidence="3">ECLA1</strain>
    </source>
</reference>
<keyword evidence="4" id="KW-1185">Reference proteome</keyword>
<evidence type="ECO:0000259" key="2">
    <source>
        <dbReference type="Pfam" id="PF23304"/>
    </source>
</evidence>
<accession>A0AAE0Z9V3</accession>
<dbReference type="EMBL" id="JAWDGP010004307">
    <property type="protein sequence ID" value="KAK3765410.1"/>
    <property type="molecule type" value="Genomic_DNA"/>
</dbReference>
<dbReference type="Proteomes" id="UP001283361">
    <property type="component" value="Unassembled WGS sequence"/>
</dbReference>
<dbReference type="InterPro" id="IPR028784">
    <property type="entry name" value="BBS1"/>
</dbReference>
<evidence type="ECO:0000259" key="1">
    <source>
        <dbReference type="Pfam" id="PF14779"/>
    </source>
</evidence>
<dbReference type="InterPro" id="IPR032728">
    <property type="entry name" value="BBS1_N"/>
</dbReference>
<comment type="caution">
    <text evidence="3">The sequence shown here is derived from an EMBL/GenBank/DDBJ whole genome shotgun (WGS) entry which is preliminary data.</text>
</comment>